<keyword evidence="1" id="KW-0472">Membrane</keyword>
<dbReference type="InterPro" id="IPR012902">
    <property type="entry name" value="N_methyl_site"/>
</dbReference>
<dbReference type="AlphaFoldDB" id="E8MCN0"/>
<keyword evidence="1" id="KW-0812">Transmembrane</keyword>
<comment type="caution">
    <text evidence="2">The sequence shown here is derived from an EMBL/GenBank/DDBJ whole genome shotgun (WGS) entry which is preliminary data.</text>
</comment>
<dbReference type="EMBL" id="AEVT01000117">
    <property type="protein sequence ID" value="EGA68056.1"/>
    <property type="molecule type" value="Genomic_DNA"/>
</dbReference>
<dbReference type="NCBIfam" id="TIGR02532">
    <property type="entry name" value="IV_pilin_GFxxxE"/>
    <property type="match status" value="1"/>
</dbReference>
<evidence type="ECO:0000256" key="1">
    <source>
        <dbReference type="SAM" id="Phobius"/>
    </source>
</evidence>
<dbReference type="Proteomes" id="UP000006228">
    <property type="component" value="Unassembled WGS sequence"/>
</dbReference>
<accession>E8MCN0</accession>
<name>E8MCN0_PHOS4</name>
<dbReference type="Pfam" id="PF07963">
    <property type="entry name" value="N_methyl"/>
    <property type="match status" value="1"/>
</dbReference>
<keyword evidence="1" id="KW-1133">Transmembrane helix</keyword>
<protein>
    <submittedName>
        <fullName evidence="2">Putative typIV pilin</fullName>
    </submittedName>
</protein>
<dbReference type="eggNOG" id="COG4967">
    <property type="taxonomic scope" value="Bacteria"/>
</dbReference>
<dbReference type="PROSITE" id="PS00409">
    <property type="entry name" value="PROKAR_NTER_METHYL"/>
    <property type="match status" value="1"/>
</dbReference>
<proteinExistence type="predicted"/>
<evidence type="ECO:0000313" key="3">
    <source>
        <dbReference type="Proteomes" id="UP000006228"/>
    </source>
</evidence>
<sequence length="141" mass="15350">MIYRHKGMSLIEVLIAFVLIGVGALGLIKMQAYAESKADYADRSLQALYIAESKLESFTRRGVSSASASFSYSDMGSDVCVSSTHCSVKGSGFNTQCQVTPYSGLSNAVSVIEVEVCWWDRFGDKQSVKLTSAISQFSEFD</sequence>
<gene>
    <name evidence="2" type="ORF">VISI1226_14986</name>
</gene>
<dbReference type="OrthoDB" id="5829918at2"/>
<organism evidence="2 3">
    <name type="scientific">Vibrio sinaloensis DSM 21326</name>
    <dbReference type="NCBI Taxonomy" id="945550"/>
    <lineage>
        <taxon>Bacteria</taxon>
        <taxon>Pseudomonadati</taxon>
        <taxon>Pseudomonadota</taxon>
        <taxon>Gammaproteobacteria</taxon>
        <taxon>Vibrionales</taxon>
        <taxon>Vibrionaceae</taxon>
        <taxon>Vibrio</taxon>
        <taxon>Vibrio oreintalis group</taxon>
    </lineage>
</organism>
<evidence type="ECO:0000313" key="2">
    <source>
        <dbReference type="EMBL" id="EGA68056.1"/>
    </source>
</evidence>
<feature type="transmembrane region" description="Helical" evidence="1">
    <location>
        <begin position="7"/>
        <end position="28"/>
    </location>
</feature>
<reference evidence="2 3" key="1">
    <citation type="journal article" date="2012" name="Int. J. Syst. Evol. Microbiol.">
        <title>Vibrio caribbeanicus sp. nov., isolated from the marine sponge Scleritoderma cyanea.</title>
        <authorList>
            <person name="Hoffmann M."/>
            <person name="Monday S.R."/>
            <person name="Allard M.W."/>
            <person name="Strain E.A."/>
            <person name="Whittaker P."/>
            <person name="Naum M."/>
            <person name="McCarthy P.J."/>
            <person name="Lopez J.V."/>
            <person name="Fischer M."/>
            <person name="Brown E.W."/>
        </authorList>
    </citation>
    <scope>NUCLEOTIDE SEQUENCE [LARGE SCALE GENOMIC DNA]</scope>
    <source>
        <strain evidence="3">DSMZ 21326</strain>
    </source>
</reference>